<comment type="caution">
    <text evidence="2">The sequence shown here is derived from an EMBL/GenBank/DDBJ whole genome shotgun (WGS) entry which is preliminary data.</text>
</comment>
<proteinExistence type="predicted"/>
<evidence type="ECO:0000256" key="1">
    <source>
        <dbReference type="SAM" id="MobiDB-lite"/>
    </source>
</evidence>
<evidence type="ECO:0000313" key="2">
    <source>
        <dbReference type="EMBL" id="GLK72751.1"/>
    </source>
</evidence>
<feature type="region of interest" description="Disordered" evidence="1">
    <location>
        <begin position="66"/>
        <end position="87"/>
    </location>
</feature>
<dbReference type="Proteomes" id="UP001143370">
    <property type="component" value="Unassembled WGS sequence"/>
</dbReference>
<evidence type="ECO:0000313" key="3">
    <source>
        <dbReference type="Proteomes" id="UP001143370"/>
    </source>
</evidence>
<protein>
    <submittedName>
        <fullName evidence="2">Uncharacterized protein</fullName>
    </submittedName>
</protein>
<feature type="region of interest" description="Disordered" evidence="1">
    <location>
        <begin position="1"/>
        <end position="37"/>
    </location>
</feature>
<dbReference type="AlphaFoldDB" id="A0A9W6J8E3"/>
<feature type="compositionally biased region" description="Basic and acidic residues" evidence="1">
    <location>
        <begin position="8"/>
        <end position="34"/>
    </location>
</feature>
<reference evidence="2" key="1">
    <citation type="journal article" date="2014" name="Int. J. Syst. Evol. Microbiol.">
        <title>Complete genome sequence of Corynebacterium casei LMG S-19264T (=DSM 44701T), isolated from a smear-ripened cheese.</title>
        <authorList>
            <consortium name="US DOE Joint Genome Institute (JGI-PGF)"/>
            <person name="Walter F."/>
            <person name="Albersmeier A."/>
            <person name="Kalinowski J."/>
            <person name="Ruckert C."/>
        </authorList>
    </citation>
    <scope>NUCLEOTIDE SEQUENCE</scope>
    <source>
        <strain evidence="2">VKM B-2484</strain>
    </source>
</reference>
<reference evidence="2" key="2">
    <citation type="submission" date="2023-01" db="EMBL/GenBank/DDBJ databases">
        <authorList>
            <person name="Sun Q."/>
            <person name="Evtushenko L."/>
        </authorList>
    </citation>
    <scope>NUCLEOTIDE SEQUENCE</scope>
    <source>
        <strain evidence="2">VKM B-2484</strain>
    </source>
</reference>
<sequence length="99" mass="10973">MTRILRLAHGERPVEGVEHDRQEQEADERGHEGDVGDPQFVRLLDEEVPPDQIVRRPMIRIALRRRDAPAPAGADKPGGAYQASRAPLADRHALGLELG</sequence>
<organism evidence="2 3">
    <name type="scientific">Ancylobacter dichloromethanicus</name>
    <dbReference type="NCBI Taxonomy" id="518825"/>
    <lineage>
        <taxon>Bacteria</taxon>
        <taxon>Pseudomonadati</taxon>
        <taxon>Pseudomonadota</taxon>
        <taxon>Alphaproteobacteria</taxon>
        <taxon>Hyphomicrobiales</taxon>
        <taxon>Xanthobacteraceae</taxon>
        <taxon>Ancylobacter</taxon>
    </lineage>
</organism>
<keyword evidence="3" id="KW-1185">Reference proteome</keyword>
<gene>
    <name evidence="2" type="ORF">GCM10017643_28670</name>
</gene>
<feature type="compositionally biased region" description="Low complexity" evidence="1">
    <location>
        <begin position="69"/>
        <end position="80"/>
    </location>
</feature>
<accession>A0A9W6J8E3</accession>
<dbReference type="AntiFam" id="ANF00009">
    <property type="entry name" value="Shadow ORF (opposite transposase protein)"/>
</dbReference>
<dbReference type="EMBL" id="BSFJ01000018">
    <property type="protein sequence ID" value="GLK72751.1"/>
    <property type="molecule type" value="Genomic_DNA"/>
</dbReference>
<name>A0A9W6J8E3_9HYPH</name>